<reference evidence="1" key="1">
    <citation type="submission" date="2021-04" db="EMBL/GenBank/DDBJ databases">
        <authorList>
            <person name="Chebbi M.A.C M."/>
        </authorList>
    </citation>
    <scope>NUCLEOTIDE SEQUENCE</scope>
</reference>
<sequence>MGSWSTAGGRCCNRLLLAPLVKTNCNCKNGAMTGHEPAKRDQRGLSTWIICKIIDDGRMAASRTSWNDGLIGTRSERSTHA</sequence>
<name>A0A8J2MMH1_COTCN</name>
<gene>
    <name evidence="1" type="ORF">HICCMSTLAB_LOCUS6789</name>
</gene>
<keyword evidence="2" id="KW-1185">Reference proteome</keyword>
<proteinExistence type="predicted"/>
<dbReference type="AlphaFoldDB" id="A0A8J2MMH1"/>
<accession>A0A8J2MMH1</accession>
<dbReference type="Proteomes" id="UP000786811">
    <property type="component" value="Unassembled WGS sequence"/>
</dbReference>
<evidence type="ECO:0000313" key="2">
    <source>
        <dbReference type="Proteomes" id="UP000786811"/>
    </source>
</evidence>
<comment type="caution">
    <text evidence="1">The sequence shown here is derived from an EMBL/GenBank/DDBJ whole genome shotgun (WGS) entry which is preliminary data.</text>
</comment>
<dbReference type="EMBL" id="CAJNRD030001120">
    <property type="protein sequence ID" value="CAG5093399.1"/>
    <property type="molecule type" value="Genomic_DNA"/>
</dbReference>
<organism evidence="1 2">
    <name type="scientific">Cotesia congregata</name>
    <name type="common">Parasitoid wasp</name>
    <name type="synonym">Apanteles congregatus</name>
    <dbReference type="NCBI Taxonomy" id="51543"/>
    <lineage>
        <taxon>Eukaryota</taxon>
        <taxon>Metazoa</taxon>
        <taxon>Ecdysozoa</taxon>
        <taxon>Arthropoda</taxon>
        <taxon>Hexapoda</taxon>
        <taxon>Insecta</taxon>
        <taxon>Pterygota</taxon>
        <taxon>Neoptera</taxon>
        <taxon>Endopterygota</taxon>
        <taxon>Hymenoptera</taxon>
        <taxon>Apocrita</taxon>
        <taxon>Ichneumonoidea</taxon>
        <taxon>Braconidae</taxon>
        <taxon>Microgastrinae</taxon>
        <taxon>Cotesia</taxon>
    </lineage>
</organism>
<evidence type="ECO:0000313" key="1">
    <source>
        <dbReference type="EMBL" id="CAG5093399.1"/>
    </source>
</evidence>
<protein>
    <submittedName>
        <fullName evidence="1">Uncharacterized protein</fullName>
    </submittedName>
</protein>